<comment type="similarity">
    <text evidence="8">Belongs to the glycosyltransferase 2 family. CrtQ subfamily.</text>
</comment>
<evidence type="ECO:0000256" key="8">
    <source>
        <dbReference type="ARBA" id="ARBA00038120"/>
    </source>
</evidence>
<evidence type="ECO:0000256" key="6">
    <source>
        <dbReference type="ARBA" id="ARBA00037281"/>
    </source>
</evidence>
<dbReference type="EMBL" id="CP021983">
    <property type="protein sequence ID" value="ASC69548.1"/>
    <property type="molecule type" value="Genomic_DNA"/>
</dbReference>
<evidence type="ECO:0000256" key="10">
    <source>
        <dbReference type="SAM" id="Phobius"/>
    </source>
</evidence>
<feature type="domain" description="Glycosyltransferase 2-like" evidence="11">
    <location>
        <begin position="5"/>
        <end position="133"/>
    </location>
</feature>
<dbReference type="Pfam" id="PF00535">
    <property type="entry name" value="Glycos_transf_2"/>
    <property type="match status" value="1"/>
</dbReference>
<protein>
    <recommendedName>
        <fullName evidence="9">4,4'-diaponeurosporenoate glycosyltransferase</fullName>
    </recommendedName>
</protein>
<dbReference type="CDD" id="cd02522">
    <property type="entry name" value="GT_2_like_a"/>
    <property type="match status" value="1"/>
</dbReference>
<keyword evidence="4 12" id="KW-0808">Transferase</keyword>
<dbReference type="RefSeq" id="WP_080811892.1">
    <property type="nucleotide sequence ID" value="NZ_CP021983.2"/>
</dbReference>
<sequence>MANVSIIIPVLNEASCLGRTLRYLRILEPACAEVLVVDGGSSDDTAAIARAGGATVIQSVQRGRAAQMNAGAEWASGDILCFLHGDTLLPDDAIAVIETTLANPQTACGGFISVMAGAQTTRWGITLHNSLKTHYAPLLFRPHLYCLKGLRLLFGDQVMFCRKTDFWACGGFETTLPIMEEADLCLKLCRRGRIRQVNRVVQSSDRRVVQWGPIKANFIYLAIGFLWGIGMPAAALKQFYADVR</sequence>
<dbReference type="Gene3D" id="3.90.550.10">
    <property type="entry name" value="Spore Coat Polysaccharide Biosynthesis Protein SpsA, Chain A"/>
    <property type="match status" value="1"/>
</dbReference>
<evidence type="ECO:0000256" key="2">
    <source>
        <dbReference type="ARBA" id="ARBA00022475"/>
    </source>
</evidence>
<keyword evidence="5 10" id="KW-0472">Membrane</keyword>
<dbReference type="GO" id="GO:0005886">
    <property type="term" value="C:plasma membrane"/>
    <property type="evidence" value="ECO:0007669"/>
    <property type="project" value="UniProtKB-SubCell"/>
</dbReference>
<dbReference type="SUPFAM" id="SSF53448">
    <property type="entry name" value="Nucleotide-diphospho-sugar transferases"/>
    <property type="match status" value="1"/>
</dbReference>
<keyword evidence="13" id="KW-1185">Reference proteome</keyword>
<dbReference type="NCBIfam" id="TIGR04283">
    <property type="entry name" value="glyco_like_mftF"/>
    <property type="match status" value="1"/>
</dbReference>
<evidence type="ECO:0000313" key="13">
    <source>
        <dbReference type="Proteomes" id="UP000191901"/>
    </source>
</evidence>
<gene>
    <name evidence="12" type="primary">mftF</name>
    <name evidence="12" type="ORF">XM38_004750</name>
</gene>
<evidence type="ECO:0000256" key="9">
    <source>
        <dbReference type="ARBA" id="ARBA00040345"/>
    </source>
</evidence>
<comment type="subcellular location">
    <subcellularLocation>
        <location evidence="1">Cell membrane</location>
    </subcellularLocation>
</comment>
<evidence type="ECO:0000256" key="1">
    <source>
        <dbReference type="ARBA" id="ARBA00004236"/>
    </source>
</evidence>
<dbReference type="InterPro" id="IPR029044">
    <property type="entry name" value="Nucleotide-diphossugar_trans"/>
</dbReference>
<dbReference type="InterPro" id="IPR026461">
    <property type="entry name" value="Trfase_2_rSAM/seldom_assoc"/>
</dbReference>
<dbReference type="GO" id="GO:0016757">
    <property type="term" value="F:glycosyltransferase activity"/>
    <property type="evidence" value="ECO:0007669"/>
    <property type="project" value="UniProtKB-KW"/>
</dbReference>
<organism evidence="12 13">
    <name type="scientific">Halomicronema hongdechloris C2206</name>
    <dbReference type="NCBI Taxonomy" id="1641165"/>
    <lineage>
        <taxon>Bacteria</taxon>
        <taxon>Bacillati</taxon>
        <taxon>Cyanobacteriota</taxon>
        <taxon>Cyanophyceae</taxon>
        <taxon>Nodosilineales</taxon>
        <taxon>Nodosilineaceae</taxon>
        <taxon>Halomicronema</taxon>
    </lineage>
</organism>
<dbReference type="OrthoDB" id="9810303at2"/>
<dbReference type="Proteomes" id="UP000191901">
    <property type="component" value="Chromosome"/>
</dbReference>
<evidence type="ECO:0000256" key="5">
    <source>
        <dbReference type="ARBA" id="ARBA00023136"/>
    </source>
</evidence>
<keyword evidence="2" id="KW-1003">Cell membrane</keyword>
<evidence type="ECO:0000313" key="12">
    <source>
        <dbReference type="EMBL" id="ASC69548.1"/>
    </source>
</evidence>
<keyword evidence="10" id="KW-0812">Transmembrane</keyword>
<comment type="pathway">
    <text evidence="7">Carotenoid biosynthesis; staphyloxanthin biosynthesis; staphyloxanthin from farnesyl diphosphate: step 4/5.</text>
</comment>
<feature type="transmembrane region" description="Helical" evidence="10">
    <location>
        <begin position="218"/>
        <end position="236"/>
    </location>
</feature>
<accession>A0A1Z3HH22</accession>
<evidence type="ECO:0000256" key="4">
    <source>
        <dbReference type="ARBA" id="ARBA00022679"/>
    </source>
</evidence>
<evidence type="ECO:0000256" key="7">
    <source>
        <dbReference type="ARBA" id="ARBA00037904"/>
    </source>
</evidence>
<dbReference type="STRING" id="1641165.XM38_19405"/>
<keyword evidence="10" id="KW-1133">Transmembrane helix</keyword>
<dbReference type="PANTHER" id="PTHR43646">
    <property type="entry name" value="GLYCOSYLTRANSFERASE"/>
    <property type="match status" value="1"/>
</dbReference>
<dbReference type="PANTHER" id="PTHR43646:SF2">
    <property type="entry name" value="GLYCOSYLTRANSFERASE 2-LIKE DOMAIN-CONTAINING PROTEIN"/>
    <property type="match status" value="1"/>
</dbReference>
<evidence type="ECO:0000259" key="11">
    <source>
        <dbReference type="Pfam" id="PF00535"/>
    </source>
</evidence>
<dbReference type="KEGG" id="hhg:XM38_004750"/>
<evidence type="ECO:0000256" key="3">
    <source>
        <dbReference type="ARBA" id="ARBA00022676"/>
    </source>
</evidence>
<keyword evidence="3" id="KW-0328">Glycosyltransferase</keyword>
<comment type="function">
    <text evidence="6">Catalyzes the glycosylation of 4,4'-diaponeurosporenoate, i.e. the esterification of glucose at the C1'' position with the carboxyl group of 4,4'-diaponeurosporenic acid, to form glycosyl-4,4'-diaponeurosporenoate. This is a step in the biosynthesis of staphyloxanthin, an orange pigment present in most staphylococci strains.</text>
</comment>
<dbReference type="InterPro" id="IPR001173">
    <property type="entry name" value="Glyco_trans_2-like"/>
</dbReference>
<name>A0A1Z3HH22_9CYAN</name>
<reference evidence="12 13" key="1">
    <citation type="journal article" date="2016" name="Biochim. Biophys. Acta">
        <title>Characterization of red-shifted phycobilisomes isolated from the chlorophyll f-containing cyanobacterium Halomicronema hongdechloris.</title>
        <authorList>
            <person name="Li Y."/>
            <person name="Lin Y."/>
            <person name="Garvey C.J."/>
            <person name="Birch D."/>
            <person name="Corkery R.W."/>
            <person name="Loughlin P.C."/>
            <person name="Scheer H."/>
            <person name="Willows R.D."/>
            <person name="Chen M."/>
        </authorList>
    </citation>
    <scope>NUCLEOTIDE SEQUENCE [LARGE SCALE GENOMIC DNA]</scope>
    <source>
        <strain evidence="12 13">C2206</strain>
    </source>
</reference>
<dbReference type="AlphaFoldDB" id="A0A1Z3HH22"/>
<proteinExistence type="inferred from homology"/>